<reference evidence="1 2" key="1">
    <citation type="journal article" date="2003" name="Proc. Natl. Acad. Sci. U.S.A.">
        <title>The complete genome sequence of the carcinogenic bacterium Helicobacter hepaticus.</title>
        <authorList>
            <person name="Suerbaum S."/>
            <person name="Josenhans C."/>
            <person name="Sterzenbach T."/>
            <person name="Drescher B."/>
            <person name="Brandt P."/>
            <person name="Bell M."/>
            <person name="Droege M."/>
            <person name="Fartmann B."/>
            <person name="Fischer H.-P."/>
            <person name="Ge Z."/>
            <person name="Hoerster A."/>
            <person name="Holland R."/>
            <person name="Klein K."/>
            <person name="Koenig J."/>
            <person name="Macko L."/>
            <person name="Mendz G.L."/>
            <person name="Nyakatura G."/>
            <person name="Schauer D.B."/>
            <person name="Shen Z."/>
            <person name="Weber J."/>
            <person name="Frosch M."/>
            <person name="Fox J.G."/>
        </authorList>
    </citation>
    <scope>NUCLEOTIDE SEQUENCE [LARGE SCALE GENOMIC DNA]</scope>
    <source>
        <strain evidence="2">ATCC 51449 / 3B1</strain>
    </source>
</reference>
<dbReference type="STRING" id="235279.HH_0060"/>
<dbReference type="Gene3D" id="3.30.420.40">
    <property type="match status" value="1"/>
</dbReference>
<protein>
    <recommendedName>
        <fullName evidence="3">Protein hydE</fullName>
    </recommendedName>
</protein>
<dbReference type="AlphaFoldDB" id="Q7VK32"/>
<name>Q7VK32_HELHP</name>
<dbReference type="KEGG" id="hhe:HH_0060"/>
<dbReference type="HOGENOM" id="CLU_033228_0_0_7"/>
<dbReference type="OrthoDB" id="5318537at2"/>
<dbReference type="EMBL" id="AE017125">
    <property type="protein sequence ID" value="AAP76657.1"/>
    <property type="molecule type" value="Genomic_DNA"/>
</dbReference>
<dbReference type="Proteomes" id="UP000002495">
    <property type="component" value="Chromosome"/>
</dbReference>
<keyword evidence="2" id="KW-1185">Reference proteome</keyword>
<dbReference type="eggNOG" id="COG0068">
    <property type="taxonomic scope" value="Bacteria"/>
</dbReference>
<proteinExistence type="predicted"/>
<gene>
    <name evidence="1" type="ordered locus">HH_0060</name>
</gene>
<accession>Q7VK32</accession>
<organism evidence="1 2">
    <name type="scientific">Helicobacter hepaticus (strain ATCC 51449 / 3B1)</name>
    <dbReference type="NCBI Taxonomy" id="235279"/>
    <lineage>
        <taxon>Bacteria</taxon>
        <taxon>Pseudomonadati</taxon>
        <taxon>Campylobacterota</taxon>
        <taxon>Epsilonproteobacteria</taxon>
        <taxon>Campylobacterales</taxon>
        <taxon>Helicobacteraceae</taxon>
        <taxon>Helicobacter</taxon>
    </lineage>
</organism>
<dbReference type="RefSeq" id="WP_011114903.1">
    <property type="nucleotide sequence ID" value="NC_004917.1"/>
</dbReference>
<evidence type="ECO:0000313" key="2">
    <source>
        <dbReference type="Proteomes" id="UP000002495"/>
    </source>
</evidence>
<evidence type="ECO:0000313" key="1">
    <source>
        <dbReference type="EMBL" id="AAP76657.1"/>
    </source>
</evidence>
<evidence type="ECO:0008006" key="3">
    <source>
        <dbReference type="Google" id="ProtNLM"/>
    </source>
</evidence>
<sequence length="597" mass="68401">MIYDFRFYNKNQDESFFLFLLASKAQVLNLEAFFYTYAEHTHCLIPNIPALRESYTQICPNQPIPSLFDCPYESKAYAQLILQFANEISLELPLSLYFCFRELHTIAPPTPFYTTLCKESLRQSLPHAFPELPLHIQNSFQDSHTILTQFHTPKTYYYTALETKEILNPSSDMFALLNPPNSYAHKPLISPDKTYFIHIVNMLKEKQSVPFCTQRGLQILSLSPTPHTHTTILCDIASIKTYFRTHQAHIDTLASFEKPLTHLVPKEVFQEHFPIDECGLVLIGLPYDMPLALISALLLQDDIGYFFLSYDMQHTYPAPFDFCHSQAFNAQTLTISHNGILIDTHIAQQYTLESLINAHLHTYTQTDISTPSEDSLPQSHLIIYLSTTHPSAFLIKDQKSKILLDIAFECNPHLILQNIIQSYENGDELIKSFGAHSPQLLKRIFALPETSQLSHNLTDIFGVISFILGFSSTYDTPTDKNALFYRAYRFVRERGPRIDYKLLRKDNTISLDYNRIVRSCISFKCADMEDEILAYGVLDSLSEFLATLVRDTKTNLAIDNVLLLGDMLGNSIFLDKLLGYLPKDIHLILPQDGMLDY</sequence>